<dbReference type="OrthoDB" id="5230984at2759"/>
<feature type="region of interest" description="Disordered" evidence="1">
    <location>
        <begin position="1"/>
        <end position="25"/>
    </location>
</feature>
<evidence type="ECO:0000256" key="1">
    <source>
        <dbReference type="SAM" id="MobiDB-lite"/>
    </source>
</evidence>
<dbReference type="Proteomes" id="UP000293360">
    <property type="component" value="Unassembled WGS sequence"/>
</dbReference>
<evidence type="ECO:0000313" key="2">
    <source>
        <dbReference type="EMBL" id="RYP10259.1"/>
    </source>
</evidence>
<protein>
    <submittedName>
        <fullName evidence="2">Uncharacterized protein</fullName>
    </submittedName>
</protein>
<reference evidence="2 3" key="1">
    <citation type="submission" date="2018-06" db="EMBL/GenBank/DDBJ databases">
        <title>Complete Genomes of Monosporascus.</title>
        <authorList>
            <person name="Robinson A.J."/>
            <person name="Natvig D.O."/>
        </authorList>
    </citation>
    <scope>NUCLEOTIDE SEQUENCE [LARGE SCALE GENOMIC DNA]</scope>
    <source>
        <strain evidence="2 3">CBS 110550</strain>
    </source>
</reference>
<accession>A0A4V1XCM4</accession>
<feature type="compositionally biased region" description="Basic and acidic residues" evidence="1">
    <location>
        <begin position="1"/>
        <end position="11"/>
    </location>
</feature>
<evidence type="ECO:0000313" key="3">
    <source>
        <dbReference type="Proteomes" id="UP000293360"/>
    </source>
</evidence>
<name>A0A4V1XCM4_9PEZI</name>
<dbReference type="AlphaFoldDB" id="A0A4V1XCM4"/>
<gene>
    <name evidence="2" type="ORF">DL764_000751</name>
</gene>
<comment type="caution">
    <text evidence="2">The sequence shown here is derived from an EMBL/GenBank/DDBJ whole genome shotgun (WGS) entry which is preliminary data.</text>
</comment>
<sequence length="356" mass="40035">MSGYKGQKEVEEPVGIGGGHAGSNVEHPSFGNKWASYATDYKMVGFEHFPSVDHSYRSPWVQDEAAAEDFAELRATSSQTFGGPGPVMEAFTNPKPRAHVLPKFEERCLEDLYRDYPDKKLRSIPKEAIDSVFKGLEQVAKDAAYKWISTWYPAMNWDDVVASILPREPMNDKAHERSKLSFLNLTQIGPETKGKGKEREDLVPTSDMTALTDLFRRCVAKPAESASPVQLLDVKRVLGHCIGLCRALRDAKRKVLLEKFREKLAWISSGLDFKKNEAHKTAAEKLRHNNAKYRVLQVPEKNLTLALALAGRGLECERKQAERQILDEATRAFERHRTAAKVELLKTLDVLIICSA</sequence>
<organism evidence="2 3">
    <name type="scientific">Monosporascus ibericus</name>
    <dbReference type="NCBI Taxonomy" id="155417"/>
    <lineage>
        <taxon>Eukaryota</taxon>
        <taxon>Fungi</taxon>
        <taxon>Dikarya</taxon>
        <taxon>Ascomycota</taxon>
        <taxon>Pezizomycotina</taxon>
        <taxon>Sordariomycetes</taxon>
        <taxon>Xylariomycetidae</taxon>
        <taxon>Xylariales</taxon>
        <taxon>Xylariales incertae sedis</taxon>
        <taxon>Monosporascus</taxon>
    </lineage>
</organism>
<keyword evidence="3" id="KW-1185">Reference proteome</keyword>
<dbReference type="EMBL" id="QJNU01000020">
    <property type="protein sequence ID" value="RYP10259.1"/>
    <property type="molecule type" value="Genomic_DNA"/>
</dbReference>
<proteinExistence type="predicted"/>